<dbReference type="HOGENOM" id="CLU_2796877_0_0_1"/>
<evidence type="ECO:0000313" key="2">
    <source>
        <dbReference type="Proteomes" id="UP000015102"/>
    </source>
</evidence>
<dbReference type="Proteomes" id="UP000015102">
    <property type="component" value="Unassembled WGS sequence"/>
</dbReference>
<protein>
    <submittedName>
        <fullName evidence="1">Uncharacterized protein</fullName>
    </submittedName>
</protein>
<reference evidence="1" key="2">
    <citation type="submission" date="2015-06" db="UniProtKB">
        <authorList>
            <consortium name="EnsemblMetazoa"/>
        </authorList>
    </citation>
    <scope>IDENTIFICATION</scope>
</reference>
<proteinExistence type="predicted"/>
<dbReference type="AlphaFoldDB" id="T1GQD4"/>
<keyword evidence="2" id="KW-1185">Reference proteome</keyword>
<organism evidence="1 2">
    <name type="scientific">Megaselia scalaris</name>
    <name type="common">Humpbacked fly</name>
    <name type="synonym">Phora scalaris</name>
    <dbReference type="NCBI Taxonomy" id="36166"/>
    <lineage>
        <taxon>Eukaryota</taxon>
        <taxon>Metazoa</taxon>
        <taxon>Ecdysozoa</taxon>
        <taxon>Arthropoda</taxon>
        <taxon>Hexapoda</taxon>
        <taxon>Insecta</taxon>
        <taxon>Pterygota</taxon>
        <taxon>Neoptera</taxon>
        <taxon>Endopterygota</taxon>
        <taxon>Diptera</taxon>
        <taxon>Brachycera</taxon>
        <taxon>Muscomorpha</taxon>
        <taxon>Platypezoidea</taxon>
        <taxon>Phoridae</taxon>
        <taxon>Megaseliini</taxon>
        <taxon>Megaselia</taxon>
    </lineage>
</organism>
<dbReference type="EMBL" id="CAQQ02056726">
    <property type="status" value="NOT_ANNOTATED_CDS"/>
    <property type="molecule type" value="Genomic_DNA"/>
</dbReference>
<accession>T1GQD4</accession>
<name>T1GQD4_MEGSC</name>
<evidence type="ECO:0000313" key="1">
    <source>
        <dbReference type="EnsemblMetazoa" id="MESCA005838-PA"/>
    </source>
</evidence>
<reference evidence="2" key="1">
    <citation type="submission" date="2013-02" db="EMBL/GenBank/DDBJ databases">
        <authorList>
            <person name="Hughes D."/>
        </authorList>
    </citation>
    <scope>NUCLEOTIDE SEQUENCE</scope>
    <source>
        <strain>Durham</strain>
        <strain evidence="2">NC isolate 2 -- Noor lab</strain>
    </source>
</reference>
<dbReference type="EnsemblMetazoa" id="MESCA005838-RA">
    <property type="protein sequence ID" value="MESCA005838-PA"/>
    <property type="gene ID" value="MESCA005838"/>
</dbReference>
<sequence length="68" mass="7675">MYLLVYTKPYVCYESLGYAKPLGLTAHIAAACYTFHYPTFLWIDSLIQRCHCPTSSRTAHSMGDPPTT</sequence>